<organism evidence="7 8">
    <name type="scientific">Limihaloglobus sulfuriphilus</name>
    <dbReference type="NCBI Taxonomy" id="1851148"/>
    <lineage>
        <taxon>Bacteria</taxon>
        <taxon>Pseudomonadati</taxon>
        <taxon>Planctomycetota</taxon>
        <taxon>Phycisphaerae</taxon>
        <taxon>Sedimentisphaerales</taxon>
        <taxon>Sedimentisphaeraceae</taxon>
        <taxon>Limihaloglobus</taxon>
    </lineage>
</organism>
<evidence type="ECO:0000259" key="5">
    <source>
        <dbReference type="Pfam" id="PF01609"/>
    </source>
</evidence>
<dbReference type="Pfam" id="PF01609">
    <property type="entry name" value="DDE_Tnp_1"/>
    <property type="match status" value="1"/>
</dbReference>
<keyword evidence="4" id="KW-0233">DNA recombination</keyword>
<dbReference type="GO" id="GO:0003677">
    <property type="term" value="F:DNA binding"/>
    <property type="evidence" value="ECO:0007669"/>
    <property type="project" value="UniProtKB-KW"/>
</dbReference>
<dbReference type="SUPFAM" id="SSF53098">
    <property type="entry name" value="Ribonuclease H-like"/>
    <property type="match status" value="1"/>
</dbReference>
<dbReference type="GO" id="GO:0006313">
    <property type="term" value="P:DNA transposition"/>
    <property type="evidence" value="ECO:0007669"/>
    <property type="project" value="InterPro"/>
</dbReference>
<reference evidence="8" key="1">
    <citation type="submission" date="2017-02" db="EMBL/GenBank/DDBJ databases">
        <title>Comparative genomics and description of representatives of a novel lineage of planctomycetes thriving in anoxic sediments.</title>
        <authorList>
            <person name="Spring S."/>
            <person name="Bunk B."/>
            <person name="Sproer C."/>
        </authorList>
    </citation>
    <scope>NUCLEOTIDE SEQUENCE [LARGE SCALE GENOMIC DNA]</scope>
    <source>
        <strain evidence="8">SM-Chi-D1</strain>
    </source>
</reference>
<evidence type="ECO:0000256" key="3">
    <source>
        <dbReference type="ARBA" id="ARBA00023125"/>
    </source>
</evidence>
<dbReference type="RefSeq" id="WP_222566324.1">
    <property type="nucleotide sequence ID" value="NZ_CP019646.1"/>
</dbReference>
<dbReference type="KEGG" id="pbas:SMSP2_02070"/>
<sequence length="389" mass="45476">MNSGKMVFSQLMDCIPWWQFNNIVEQYQGNHKVKHFSCNEHFRAMAFAQFTYRRSLRDVEAAFKAIGKKAYHMGIRCRIAKSTLADANEQRDWRIYADFAQVLISKARALYADEPLDIEWDGNIYAIDATTIDLCLSVFPWAKFRKAKAAVKLHTKINLRGNIPEFIHISDGKLNDVNALDFIVPEPEAFYLFDRAYTDFQRLYSFTKVNASFVSLLKKNILWKRRYSHHVDKTSGVLSDQTIILTGKDTPVYYPEPLRRIHYYSEEIQKHLVFVTNNFSLPAIVVAKLYKMRWKVELFFKWIKQNLRIKTFFGCNPNAVKVQIWIAICAYLIVAIVRKEQEIVQPMSEILQVLGITQLEKKPIFELFKGDLSQNQNDQLCNQLTLFDL</sequence>
<accession>A0A1R7T5S5</accession>
<evidence type="ECO:0000256" key="2">
    <source>
        <dbReference type="ARBA" id="ARBA00022578"/>
    </source>
</evidence>
<dbReference type="InterPro" id="IPR025399">
    <property type="entry name" value="DUF4372"/>
</dbReference>
<keyword evidence="8" id="KW-1185">Reference proteome</keyword>
<feature type="domain" description="Transposase IS4-like" evidence="5">
    <location>
        <begin position="121"/>
        <end position="333"/>
    </location>
</feature>
<dbReference type="InterPro" id="IPR047952">
    <property type="entry name" value="Transpos_IS4"/>
</dbReference>
<dbReference type="Pfam" id="PF14294">
    <property type="entry name" value="DUF4372"/>
    <property type="match status" value="1"/>
</dbReference>
<keyword evidence="3" id="KW-0238">DNA-binding</keyword>
<feature type="domain" description="DUF4372" evidence="6">
    <location>
        <begin position="4"/>
        <end position="76"/>
    </location>
</feature>
<name>A0A1R7T5S5_9BACT</name>
<protein>
    <submittedName>
        <fullName evidence="7">Transposase</fullName>
    </submittedName>
</protein>
<gene>
    <name evidence="7" type="ORF">SMSP2_02070</name>
</gene>
<dbReference type="EMBL" id="CP019646">
    <property type="protein sequence ID" value="AQQ71693.1"/>
    <property type="molecule type" value="Genomic_DNA"/>
</dbReference>
<comment type="similarity">
    <text evidence="1">Belongs to the transposase 11 family.</text>
</comment>
<keyword evidence="2" id="KW-0815">Transposition</keyword>
<evidence type="ECO:0000313" key="8">
    <source>
        <dbReference type="Proteomes" id="UP000188181"/>
    </source>
</evidence>
<dbReference type="InterPro" id="IPR012337">
    <property type="entry name" value="RNaseH-like_sf"/>
</dbReference>
<dbReference type="Proteomes" id="UP000188181">
    <property type="component" value="Chromosome"/>
</dbReference>
<dbReference type="GO" id="GO:0004803">
    <property type="term" value="F:transposase activity"/>
    <property type="evidence" value="ECO:0007669"/>
    <property type="project" value="InterPro"/>
</dbReference>
<dbReference type="InterPro" id="IPR002559">
    <property type="entry name" value="Transposase_11"/>
</dbReference>
<proteinExistence type="inferred from homology"/>
<evidence type="ECO:0000313" key="7">
    <source>
        <dbReference type="EMBL" id="AQQ71693.1"/>
    </source>
</evidence>
<evidence type="ECO:0000259" key="6">
    <source>
        <dbReference type="Pfam" id="PF14294"/>
    </source>
</evidence>
<evidence type="ECO:0000256" key="4">
    <source>
        <dbReference type="ARBA" id="ARBA00023172"/>
    </source>
</evidence>
<dbReference type="AlphaFoldDB" id="A0A1R7T5S5"/>
<dbReference type="PANTHER" id="PTHR33258">
    <property type="entry name" value="TRANSPOSASE INSL FOR INSERTION SEQUENCE ELEMENT IS186A-RELATED"/>
    <property type="match status" value="1"/>
</dbReference>
<evidence type="ECO:0000256" key="1">
    <source>
        <dbReference type="ARBA" id="ARBA00010075"/>
    </source>
</evidence>
<dbReference type="PANTHER" id="PTHR33258:SF1">
    <property type="entry name" value="TRANSPOSASE INSL FOR INSERTION SEQUENCE ELEMENT IS186A-RELATED"/>
    <property type="match status" value="1"/>
</dbReference>
<dbReference type="NCBIfam" id="NF033592">
    <property type="entry name" value="transpos_IS4_1"/>
    <property type="match status" value="1"/>
</dbReference>